<dbReference type="AlphaFoldDB" id="A0A540VCM8"/>
<organism evidence="1 2">
    <name type="scientific">Litorilinea aerophila</name>
    <dbReference type="NCBI Taxonomy" id="1204385"/>
    <lineage>
        <taxon>Bacteria</taxon>
        <taxon>Bacillati</taxon>
        <taxon>Chloroflexota</taxon>
        <taxon>Caldilineae</taxon>
        <taxon>Caldilineales</taxon>
        <taxon>Caldilineaceae</taxon>
        <taxon>Litorilinea</taxon>
    </lineage>
</organism>
<evidence type="ECO:0000313" key="1">
    <source>
        <dbReference type="EMBL" id="TQE94452.1"/>
    </source>
</evidence>
<sequence length="613" mass="67470">MPEGVEVNRLGELEGVDIDLGTVISARAALDYDADRWQGEEPVVQPRRSDREVLVEYAAHPHARLYLTTGPDSHLAVDLATLDHPAVVEVKPAHRPVTVRVVARESGQPVAVRLHMHGEAGEYLPPRGHHRKVNGYWFEDNYAEFVNLYNQYSYIDGHCVVDLPLGWVYVEITRGYEVRPIRTRVEVKPETEELVFELDKVLRWREQGWVTADTHVHFLSPQTALLEGQAEGVNVVNLLASQWGEMFSNVGDFDGKTTFGAREFGGDGEFLVRVGTENRMQVLGHISLLGYAGAMIHPLCTGGPTESAIGDPLEVTMAEWAERCIAQGGLVVMPHAPNPQLERAADFVLGVVHATEMMTFNPLSPNNIQVNPYGLADWYRYLNLGYQIPVVGGSDKMAASSLLGGIRTYAHLGEREFTYENWMAAVRDGNTFVTVGPLAAITVEGVSPGGQVHLPAGGGTVQVTWRVESVSLPIEQVEVVVGGLTAEQVHVGKALDASGSVALPIRESTWIALRVRGSYKGQAGEIAAHTSAVQVLVDGKPLFSPTDAAAVLDQIEGAIAYVDTLAPRPEAQRFRQLRARLEAAYNRLHQRMHQQGIFHRHTPLHQHDRPHEH</sequence>
<accession>A0A540VCM8</accession>
<keyword evidence="2" id="KW-1185">Reference proteome</keyword>
<dbReference type="EMBL" id="VIGC01000024">
    <property type="protein sequence ID" value="TQE94452.1"/>
    <property type="molecule type" value="Genomic_DNA"/>
</dbReference>
<reference evidence="1 2" key="1">
    <citation type="submission" date="2019-06" db="EMBL/GenBank/DDBJ databases">
        <title>Genome sequence of Litorilinea aerophila BAA-2444.</title>
        <authorList>
            <person name="Maclea K.S."/>
            <person name="Maurais E.G."/>
            <person name="Iannazzi L.C."/>
        </authorList>
    </citation>
    <scope>NUCLEOTIDE SEQUENCE [LARGE SCALE GENOMIC DNA]</scope>
    <source>
        <strain evidence="1 2">ATCC BAA-2444</strain>
    </source>
</reference>
<evidence type="ECO:0008006" key="3">
    <source>
        <dbReference type="Google" id="ProtNLM"/>
    </source>
</evidence>
<gene>
    <name evidence="1" type="ORF">FKZ61_16675</name>
</gene>
<name>A0A540VCM8_9CHLR</name>
<comment type="caution">
    <text evidence="1">The sequence shown here is derived from an EMBL/GenBank/DDBJ whole genome shotgun (WGS) entry which is preliminary data.</text>
</comment>
<dbReference type="InParanoid" id="A0A540VCM8"/>
<dbReference type="Proteomes" id="UP000317371">
    <property type="component" value="Unassembled WGS sequence"/>
</dbReference>
<dbReference type="Gene3D" id="3.20.20.140">
    <property type="entry name" value="Metal-dependent hydrolases"/>
    <property type="match status" value="1"/>
</dbReference>
<dbReference type="NCBIfam" id="NF038032">
    <property type="entry name" value="CehA_McbA_metalo"/>
    <property type="match status" value="1"/>
</dbReference>
<evidence type="ECO:0000313" key="2">
    <source>
        <dbReference type="Proteomes" id="UP000317371"/>
    </source>
</evidence>
<proteinExistence type="predicted"/>
<protein>
    <recommendedName>
        <fullName evidence="3">CehA/McbA family metallohydrolase</fullName>
    </recommendedName>
</protein>
<dbReference type="OrthoDB" id="249168at2"/>